<dbReference type="GO" id="GO:0009734">
    <property type="term" value="P:auxin-activated signaling pathway"/>
    <property type="evidence" value="ECO:0007669"/>
    <property type="project" value="UniProtKB-UniRule"/>
</dbReference>
<dbReference type="InterPro" id="IPR053793">
    <property type="entry name" value="PB1-like"/>
</dbReference>
<dbReference type="OMA" id="DTEFPGN"/>
<keyword evidence="4 8" id="KW-0805">Transcription regulation</keyword>
<evidence type="ECO:0000256" key="7">
    <source>
        <dbReference type="ARBA" id="ARBA00023294"/>
    </source>
</evidence>
<dbReference type="SUPFAM" id="SSF54277">
    <property type="entry name" value="CAD &amp; PB1 domains"/>
    <property type="match status" value="1"/>
</dbReference>
<evidence type="ECO:0000256" key="5">
    <source>
        <dbReference type="ARBA" id="ARBA00023163"/>
    </source>
</evidence>
<feature type="region of interest" description="Disordered" evidence="9">
    <location>
        <begin position="419"/>
        <end position="454"/>
    </location>
</feature>
<dbReference type="InterPro" id="IPR003311">
    <property type="entry name" value="AUX_IAA"/>
</dbReference>
<dbReference type="InterPro" id="IPR033389">
    <property type="entry name" value="AUX/IAA_dom"/>
</dbReference>
<dbReference type="OrthoDB" id="7848332at2759"/>
<feature type="region of interest" description="Disordered" evidence="9">
    <location>
        <begin position="216"/>
        <end position="239"/>
    </location>
</feature>
<comment type="subcellular location">
    <subcellularLocation>
        <location evidence="1 8">Nucleus</location>
    </subcellularLocation>
</comment>
<dbReference type="PROSITE" id="PS51745">
    <property type="entry name" value="PB1"/>
    <property type="match status" value="1"/>
</dbReference>
<dbReference type="EMBL" id="JABCRI010000024">
    <property type="protein sequence ID" value="KAF8377427.1"/>
    <property type="molecule type" value="Genomic_DNA"/>
</dbReference>
<evidence type="ECO:0000313" key="12">
    <source>
        <dbReference type="Proteomes" id="UP000655225"/>
    </source>
</evidence>
<evidence type="ECO:0000256" key="2">
    <source>
        <dbReference type="ARBA" id="ARBA00006728"/>
    </source>
</evidence>
<keyword evidence="6 8" id="KW-0539">Nucleus</keyword>
<feature type="compositionally biased region" description="Low complexity" evidence="9">
    <location>
        <begin position="228"/>
        <end position="239"/>
    </location>
</feature>
<sequence length="460" mass="49727">MSPLLLGVGEEGQTDITLLASSASTDSICQNGSGLKERNYMGLSDCSSVDSSAVSSLSEEKKNNLNLKATELRLGLPGSQSPERDPEIFLMSSAKLDEKPLFPLLPSNDGFCPLSQKIVVSGNKRVFSDAMDGFSEVRSSVFTEGNWLFPTAGPDSETAQSVTQGKFPVSSGINVMLPSKPTPNSGVKSISLKENSGAQPATMKEIVPPKVLQERPRAANETSHNHRSAANNNSSAPAAKAQVVGWPPVRSFRKNTLAVTSRNNDEVDGKPGPGTLFIKVSMDGAPYLRKVDLRTYTAYQELSSALEKMFSCFTIGQCGSHGVPGKEILSESKLRDLLHGSEYVLTYEDKDGDWMLVGDVPWEMFIDSCKRMRIMKSSDAIGLVLTSGKRLTVNTALETPREQELASVNRKIAFRPAIQMGNNPWQGGKTQEGNQVKSREESGHLRTGGASRGLDAHLIM</sequence>
<comment type="similarity">
    <text evidence="2 8">Belongs to the Aux/IAA family.</text>
</comment>
<keyword evidence="3 8" id="KW-0678">Repressor</keyword>
<evidence type="ECO:0000256" key="1">
    <source>
        <dbReference type="ARBA" id="ARBA00004123"/>
    </source>
</evidence>
<dbReference type="AlphaFoldDB" id="A0A835CZ05"/>
<evidence type="ECO:0000256" key="8">
    <source>
        <dbReference type="RuleBase" id="RU004549"/>
    </source>
</evidence>
<dbReference type="PANTHER" id="PTHR31734">
    <property type="entry name" value="AUXIN-RESPONSIVE PROTEIN IAA17"/>
    <property type="match status" value="1"/>
</dbReference>
<gene>
    <name evidence="11" type="ORF">HHK36_030804</name>
</gene>
<evidence type="ECO:0000256" key="3">
    <source>
        <dbReference type="ARBA" id="ARBA00022491"/>
    </source>
</evidence>
<dbReference type="PANTHER" id="PTHR31734:SF138">
    <property type="entry name" value="AUXIN-RESPONSIVE PROTEIN IAA8"/>
    <property type="match status" value="1"/>
</dbReference>
<evidence type="ECO:0000256" key="4">
    <source>
        <dbReference type="ARBA" id="ARBA00023015"/>
    </source>
</evidence>
<dbReference type="Gene3D" id="3.10.20.90">
    <property type="entry name" value="Phosphatidylinositol 3-kinase Catalytic Subunit, Chain A, domain 1"/>
    <property type="match status" value="1"/>
</dbReference>
<feature type="domain" description="PB1" evidence="10">
    <location>
        <begin position="275"/>
        <end position="377"/>
    </location>
</feature>
<evidence type="ECO:0000256" key="9">
    <source>
        <dbReference type="SAM" id="MobiDB-lite"/>
    </source>
</evidence>
<keyword evidence="12" id="KW-1185">Reference proteome</keyword>
<comment type="caution">
    <text evidence="11">The sequence shown here is derived from an EMBL/GenBank/DDBJ whole genome shotgun (WGS) entry which is preliminary data.</text>
</comment>
<comment type="subunit">
    <text evidence="8">Homodimers and heterodimers.</text>
</comment>
<evidence type="ECO:0000259" key="10">
    <source>
        <dbReference type="PROSITE" id="PS51745"/>
    </source>
</evidence>
<reference evidence="11 12" key="1">
    <citation type="submission" date="2020-04" db="EMBL/GenBank/DDBJ databases">
        <title>Plant Genome Project.</title>
        <authorList>
            <person name="Zhang R.-G."/>
        </authorList>
    </citation>
    <scope>NUCLEOTIDE SEQUENCE [LARGE SCALE GENOMIC DNA]</scope>
    <source>
        <strain evidence="11">YNK0</strain>
        <tissue evidence="11">Leaf</tissue>
    </source>
</reference>
<keyword evidence="5 8" id="KW-0804">Transcription</keyword>
<evidence type="ECO:0000313" key="11">
    <source>
        <dbReference type="EMBL" id="KAF8377427.1"/>
    </source>
</evidence>
<accession>A0A835CZ05</accession>
<dbReference type="FunFam" id="3.10.20.90:FF:000078">
    <property type="entry name" value="Auxin-responsive protein"/>
    <property type="match status" value="1"/>
</dbReference>
<organism evidence="11 12">
    <name type="scientific">Tetracentron sinense</name>
    <name type="common">Spur-leaf</name>
    <dbReference type="NCBI Taxonomy" id="13715"/>
    <lineage>
        <taxon>Eukaryota</taxon>
        <taxon>Viridiplantae</taxon>
        <taxon>Streptophyta</taxon>
        <taxon>Embryophyta</taxon>
        <taxon>Tracheophyta</taxon>
        <taxon>Spermatophyta</taxon>
        <taxon>Magnoliopsida</taxon>
        <taxon>Trochodendrales</taxon>
        <taxon>Trochodendraceae</taxon>
        <taxon>Tetracentron</taxon>
    </lineage>
</organism>
<dbReference type="GO" id="GO:0006355">
    <property type="term" value="P:regulation of DNA-templated transcription"/>
    <property type="evidence" value="ECO:0007669"/>
    <property type="project" value="InterPro"/>
</dbReference>
<feature type="compositionally biased region" description="Polar residues" evidence="9">
    <location>
        <begin position="420"/>
        <end position="436"/>
    </location>
</feature>
<keyword evidence="7 8" id="KW-0927">Auxin signaling pathway</keyword>
<dbReference type="Proteomes" id="UP000655225">
    <property type="component" value="Unassembled WGS sequence"/>
</dbReference>
<name>A0A835CZ05_TETSI</name>
<comment type="function">
    <text evidence="8">Aux/IAA proteins are short-lived transcriptional factors that function as repressors of early auxin response genes at low auxin concentrations.</text>
</comment>
<proteinExistence type="inferred from homology"/>
<dbReference type="Pfam" id="PF02309">
    <property type="entry name" value="AUX_IAA"/>
    <property type="match status" value="1"/>
</dbReference>
<dbReference type="GO" id="GO:0005634">
    <property type="term" value="C:nucleus"/>
    <property type="evidence" value="ECO:0007669"/>
    <property type="project" value="UniProtKB-SubCell"/>
</dbReference>
<evidence type="ECO:0000256" key="6">
    <source>
        <dbReference type="ARBA" id="ARBA00023242"/>
    </source>
</evidence>
<protein>
    <recommendedName>
        <fullName evidence="8">Auxin-responsive protein</fullName>
    </recommendedName>
</protein>